<feature type="compositionally biased region" description="Basic and acidic residues" evidence="1">
    <location>
        <begin position="204"/>
        <end position="214"/>
    </location>
</feature>
<dbReference type="InterPro" id="IPR013745">
    <property type="entry name" value="Bit61/PRR5"/>
</dbReference>
<evidence type="ECO:0000256" key="1">
    <source>
        <dbReference type="SAM" id="MobiDB-lite"/>
    </source>
</evidence>
<dbReference type="GO" id="GO:0038203">
    <property type="term" value="P:TORC2 signaling"/>
    <property type="evidence" value="ECO:0007669"/>
    <property type="project" value="TreeGrafter"/>
</dbReference>
<dbReference type="Proteomes" id="UP000191144">
    <property type="component" value="Chromosome F"/>
</dbReference>
<sequence length="546" mass="60850">MTTDLQRKRSNSALPAFQRLPNKTKDNSRTRFYSISSKIVPQTIRVSEHSDDDETENVRSNKKDIEVSSSSPALHSLSKVGFQSIYQNPGNRKSQKSLVGTIDQGRRIRTASSSSSVKSNGITSYHSYQSESNVSTISKKQSQSSLLGRTSTVRSSSNIVIDEGEEERLSNRNLKSAGRSPSLHSPSSNAKKNPFSMAARKLFSRKEGRLEKSRQGLKSPTSGASSTFGKFLNSKYGKHVGKATAHHKNSAGSLIDAGKSSQSFGANGASTSNDVSLQLTQDSSLDASDVQMLHDLIKNLRSLQSNYRSFTDEELDALMSNIWGVFCSVAVTLFKNKELWELPAKIEDLNHVFSFYIKLKIASQSRHSSSKFVKEVEEFMTTCLFILENQIVFNYSNENTINTALKRLCLIWGVFYQQVYHNVIAIFLPLEISFRSDTKYWSEANLNFSGDTSNGLRAGLLSLDILLLKSFRDSIVSPYYGSFINSNEGASKSFHVYIMNEEEEKGVTQRDKLTLLQCFGILSSIRNTGIKQKVIEELLVGIRMSI</sequence>
<organism evidence="2 3">
    <name type="scientific">Lachancea meyersii CBS 8951</name>
    <dbReference type="NCBI Taxonomy" id="1266667"/>
    <lineage>
        <taxon>Eukaryota</taxon>
        <taxon>Fungi</taxon>
        <taxon>Dikarya</taxon>
        <taxon>Ascomycota</taxon>
        <taxon>Saccharomycotina</taxon>
        <taxon>Saccharomycetes</taxon>
        <taxon>Saccharomycetales</taxon>
        <taxon>Saccharomycetaceae</taxon>
        <taxon>Lachancea</taxon>
    </lineage>
</organism>
<feature type="compositionally biased region" description="Polar residues" evidence="1">
    <location>
        <begin position="85"/>
        <end position="98"/>
    </location>
</feature>
<feature type="compositionally biased region" description="Basic and acidic residues" evidence="1">
    <location>
        <begin position="56"/>
        <end position="66"/>
    </location>
</feature>
<dbReference type="PANTHER" id="PTHR32428:SF2">
    <property type="entry name" value="TARGET OF RAPAMYCIN COMPLEX 2 SUBUNIT BIT61-RELATED"/>
    <property type="match status" value="1"/>
</dbReference>
<feature type="compositionally biased region" description="Polar residues" evidence="1">
    <location>
        <begin position="30"/>
        <end position="40"/>
    </location>
</feature>
<feature type="region of interest" description="Disordered" evidence="1">
    <location>
        <begin position="1"/>
        <end position="73"/>
    </location>
</feature>
<protein>
    <submittedName>
        <fullName evidence="2">LAME_0F18426g1_1</fullName>
    </submittedName>
</protein>
<dbReference type="Pfam" id="PF08539">
    <property type="entry name" value="HbrB"/>
    <property type="match status" value="1"/>
</dbReference>
<feature type="compositionally biased region" description="Polar residues" evidence="1">
    <location>
        <begin position="110"/>
        <end position="159"/>
    </location>
</feature>
<feature type="compositionally biased region" description="Polar residues" evidence="1">
    <location>
        <begin position="182"/>
        <end position="191"/>
    </location>
</feature>
<dbReference type="OrthoDB" id="2290221at2759"/>
<dbReference type="EMBL" id="LT598477">
    <property type="protein sequence ID" value="SCU97076.1"/>
    <property type="molecule type" value="Genomic_DNA"/>
</dbReference>
<proteinExistence type="predicted"/>
<dbReference type="GO" id="GO:0031932">
    <property type="term" value="C:TORC2 complex"/>
    <property type="evidence" value="ECO:0007669"/>
    <property type="project" value="TreeGrafter"/>
</dbReference>
<evidence type="ECO:0000313" key="3">
    <source>
        <dbReference type="Proteomes" id="UP000191144"/>
    </source>
</evidence>
<feature type="region of interest" description="Disordered" evidence="1">
    <location>
        <begin position="85"/>
        <end position="225"/>
    </location>
</feature>
<dbReference type="PANTHER" id="PTHR32428">
    <property type="entry name" value="TARGET OF RAPAMYCIN COMPLEX 2 SUBUNIT BIT61-RELATED"/>
    <property type="match status" value="1"/>
</dbReference>
<dbReference type="AlphaFoldDB" id="A0A1G4K0Q2"/>
<gene>
    <name evidence="2" type="ORF">LAME_0F18426G</name>
</gene>
<accession>A0A1G4K0Q2</accession>
<name>A0A1G4K0Q2_9SACH</name>
<feature type="compositionally biased region" description="Polar residues" evidence="1">
    <location>
        <begin position="216"/>
        <end position="225"/>
    </location>
</feature>
<reference evidence="3" key="1">
    <citation type="submission" date="2016-03" db="EMBL/GenBank/DDBJ databases">
        <authorList>
            <person name="Devillers Hugo."/>
        </authorList>
    </citation>
    <scope>NUCLEOTIDE SEQUENCE [LARGE SCALE GENOMIC DNA]</scope>
</reference>
<evidence type="ECO:0000313" key="2">
    <source>
        <dbReference type="EMBL" id="SCU97076.1"/>
    </source>
</evidence>
<keyword evidence="3" id="KW-1185">Reference proteome</keyword>